<proteinExistence type="predicted"/>
<evidence type="ECO:0000259" key="1">
    <source>
        <dbReference type="PROSITE" id="PS50995"/>
    </source>
</evidence>
<dbReference type="SMART" id="SM00347">
    <property type="entry name" value="HTH_MARR"/>
    <property type="match status" value="1"/>
</dbReference>
<organism evidence="2 3">
    <name type="scientific">Govanella unica</name>
    <dbReference type="NCBI Taxonomy" id="2975056"/>
    <lineage>
        <taxon>Bacteria</taxon>
        <taxon>Pseudomonadati</taxon>
        <taxon>Pseudomonadota</taxon>
        <taxon>Alphaproteobacteria</taxon>
        <taxon>Emcibacterales</taxon>
        <taxon>Govanellaceae</taxon>
        <taxon>Govanella</taxon>
    </lineage>
</organism>
<dbReference type="PROSITE" id="PS50995">
    <property type="entry name" value="HTH_MARR_2"/>
    <property type="match status" value="1"/>
</dbReference>
<dbReference type="InterPro" id="IPR000835">
    <property type="entry name" value="HTH_MarR-typ"/>
</dbReference>
<keyword evidence="3" id="KW-1185">Reference proteome</keyword>
<dbReference type="PANTHER" id="PTHR33164:SF43">
    <property type="entry name" value="HTH-TYPE TRANSCRIPTIONAL REPRESSOR YETL"/>
    <property type="match status" value="1"/>
</dbReference>
<dbReference type="InterPro" id="IPR036390">
    <property type="entry name" value="WH_DNA-bd_sf"/>
</dbReference>
<dbReference type="Gene3D" id="1.10.10.10">
    <property type="entry name" value="Winged helix-like DNA-binding domain superfamily/Winged helix DNA-binding domain"/>
    <property type="match status" value="1"/>
</dbReference>
<reference evidence="2" key="1">
    <citation type="submission" date="2022-08" db="EMBL/GenBank/DDBJ databases">
        <authorList>
            <person name="Vandamme P."/>
            <person name="Hettiarachchi A."/>
            <person name="Peeters C."/>
            <person name="Cnockaert M."/>
            <person name="Carlier A."/>
        </authorList>
    </citation>
    <scope>NUCLEOTIDE SEQUENCE</scope>
    <source>
        <strain evidence="2">LMG 31809</strain>
    </source>
</reference>
<dbReference type="EMBL" id="JANWOI010000004">
    <property type="protein sequence ID" value="MDA5194551.1"/>
    <property type="molecule type" value="Genomic_DNA"/>
</dbReference>
<accession>A0A9X3Z7V8</accession>
<dbReference type="Proteomes" id="UP001141619">
    <property type="component" value="Unassembled WGS sequence"/>
</dbReference>
<dbReference type="GO" id="GO:0003700">
    <property type="term" value="F:DNA-binding transcription factor activity"/>
    <property type="evidence" value="ECO:0007669"/>
    <property type="project" value="InterPro"/>
</dbReference>
<protein>
    <submittedName>
        <fullName evidence="2">MarR family transcriptional regulator</fullName>
    </submittedName>
</protein>
<feature type="domain" description="HTH marR-type" evidence="1">
    <location>
        <begin position="12"/>
        <end position="144"/>
    </location>
</feature>
<dbReference type="InterPro" id="IPR039422">
    <property type="entry name" value="MarR/SlyA-like"/>
</dbReference>
<sequence length="148" mass="16699">MSTRNTGDEWLRTFIPYLMYRATNKLNARLLTRLKAMKINPSQWRALSVLKAYGTMSVSEIVDHTLMEQPTVSRVVAQLEQDGLVQRNASTEDSRVTEVVLTETGIAAFEAIAPAALRHQELALQGLTKKEIKTFVDILARIEQNIEI</sequence>
<comment type="caution">
    <text evidence="2">The sequence shown here is derived from an EMBL/GenBank/DDBJ whole genome shotgun (WGS) entry which is preliminary data.</text>
</comment>
<dbReference type="RefSeq" id="WP_274944257.1">
    <property type="nucleotide sequence ID" value="NZ_JANWOI010000004.1"/>
</dbReference>
<dbReference type="Pfam" id="PF01047">
    <property type="entry name" value="MarR"/>
    <property type="match status" value="1"/>
</dbReference>
<dbReference type="PANTHER" id="PTHR33164">
    <property type="entry name" value="TRANSCRIPTIONAL REGULATOR, MARR FAMILY"/>
    <property type="match status" value="1"/>
</dbReference>
<evidence type="ECO:0000313" key="2">
    <source>
        <dbReference type="EMBL" id="MDA5194551.1"/>
    </source>
</evidence>
<dbReference type="PRINTS" id="PR00598">
    <property type="entry name" value="HTHMARR"/>
</dbReference>
<name>A0A9X3Z7V8_9PROT</name>
<gene>
    <name evidence="2" type="ORF">NYP16_11380</name>
</gene>
<evidence type="ECO:0000313" key="3">
    <source>
        <dbReference type="Proteomes" id="UP001141619"/>
    </source>
</evidence>
<reference evidence="2" key="2">
    <citation type="journal article" date="2023" name="Syst. Appl. Microbiol.">
        <title>Govania unica gen. nov., sp. nov., a rare biosphere bacterium that represents a novel family in the class Alphaproteobacteria.</title>
        <authorList>
            <person name="Vandamme P."/>
            <person name="Peeters C."/>
            <person name="Hettiarachchi A."/>
            <person name="Cnockaert M."/>
            <person name="Carlier A."/>
        </authorList>
    </citation>
    <scope>NUCLEOTIDE SEQUENCE</scope>
    <source>
        <strain evidence="2">LMG 31809</strain>
    </source>
</reference>
<dbReference type="InterPro" id="IPR036388">
    <property type="entry name" value="WH-like_DNA-bd_sf"/>
</dbReference>
<dbReference type="GO" id="GO:0006950">
    <property type="term" value="P:response to stress"/>
    <property type="evidence" value="ECO:0007669"/>
    <property type="project" value="TreeGrafter"/>
</dbReference>
<dbReference type="SUPFAM" id="SSF46785">
    <property type="entry name" value="Winged helix' DNA-binding domain"/>
    <property type="match status" value="1"/>
</dbReference>
<dbReference type="AlphaFoldDB" id="A0A9X3Z7V8"/>